<feature type="compositionally biased region" description="Low complexity" evidence="3">
    <location>
        <begin position="277"/>
        <end position="290"/>
    </location>
</feature>
<evidence type="ECO:0000313" key="5">
    <source>
        <dbReference type="EMBL" id="NGO39703.1"/>
    </source>
</evidence>
<dbReference type="Proteomes" id="UP000477311">
    <property type="component" value="Unassembled WGS sequence"/>
</dbReference>
<keyword evidence="1 2" id="KW-0597">Phosphoprotein</keyword>
<dbReference type="Pfam" id="PF00072">
    <property type="entry name" value="Response_reg"/>
    <property type="match status" value="1"/>
</dbReference>
<dbReference type="GO" id="GO:0000160">
    <property type="term" value="P:phosphorelay signal transduction system"/>
    <property type="evidence" value="ECO:0007669"/>
    <property type="project" value="InterPro"/>
</dbReference>
<dbReference type="AlphaFoldDB" id="A0A6M1RPW3"/>
<dbReference type="PROSITE" id="PS50110">
    <property type="entry name" value="RESPONSE_REGULATORY"/>
    <property type="match status" value="1"/>
</dbReference>
<dbReference type="CDD" id="cd00156">
    <property type="entry name" value="REC"/>
    <property type="match status" value="1"/>
</dbReference>
<reference evidence="5 6" key="1">
    <citation type="submission" date="2020-02" db="EMBL/GenBank/DDBJ databases">
        <title>Draft genome sequence of Limisphaera ngatamarikiensis NGM72.4T, a thermophilic Verrucomicrobia grouped in subdivision 3.</title>
        <authorList>
            <person name="Carere C.R."/>
            <person name="Steen J."/>
            <person name="Hugenholtz P."/>
            <person name="Stott M.B."/>
        </authorList>
    </citation>
    <scope>NUCLEOTIDE SEQUENCE [LARGE SCALE GENOMIC DNA]</scope>
    <source>
        <strain evidence="5 6">NGM72.4</strain>
    </source>
</reference>
<feature type="domain" description="Response regulatory" evidence="4">
    <location>
        <begin position="20"/>
        <end position="137"/>
    </location>
</feature>
<evidence type="ECO:0000256" key="2">
    <source>
        <dbReference type="PROSITE-ProRule" id="PRU00169"/>
    </source>
</evidence>
<dbReference type="EMBL" id="JAAKYA010000066">
    <property type="protein sequence ID" value="NGO39703.1"/>
    <property type="molecule type" value="Genomic_DNA"/>
</dbReference>
<dbReference type="PANTHER" id="PTHR44591">
    <property type="entry name" value="STRESS RESPONSE REGULATOR PROTEIN 1"/>
    <property type="match status" value="1"/>
</dbReference>
<name>A0A6M1RPW3_9BACT</name>
<evidence type="ECO:0000256" key="1">
    <source>
        <dbReference type="ARBA" id="ARBA00022553"/>
    </source>
</evidence>
<dbReference type="InterPro" id="IPR001789">
    <property type="entry name" value="Sig_transdc_resp-reg_receiver"/>
</dbReference>
<protein>
    <submittedName>
        <fullName evidence="5">Response regulator</fullName>
    </submittedName>
</protein>
<organism evidence="5 6">
    <name type="scientific">Limisphaera ngatamarikiensis</name>
    <dbReference type="NCBI Taxonomy" id="1324935"/>
    <lineage>
        <taxon>Bacteria</taxon>
        <taxon>Pseudomonadati</taxon>
        <taxon>Verrucomicrobiota</taxon>
        <taxon>Verrucomicrobiia</taxon>
        <taxon>Limisphaerales</taxon>
        <taxon>Limisphaeraceae</taxon>
        <taxon>Limisphaera</taxon>
    </lineage>
</organism>
<dbReference type="InterPro" id="IPR050595">
    <property type="entry name" value="Bact_response_regulator"/>
</dbReference>
<comment type="caution">
    <text evidence="5">The sequence shown here is derived from an EMBL/GenBank/DDBJ whole genome shotgun (WGS) entry which is preliminary data.</text>
</comment>
<evidence type="ECO:0000313" key="6">
    <source>
        <dbReference type="Proteomes" id="UP000477311"/>
    </source>
</evidence>
<proteinExistence type="predicted"/>
<dbReference type="Pfam" id="PF14332">
    <property type="entry name" value="DUF4388"/>
    <property type="match status" value="1"/>
</dbReference>
<dbReference type="InterPro" id="IPR011006">
    <property type="entry name" value="CheY-like_superfamily"/>
</dbReference>
<dbReference type="Gene3D" id="3.40.50.2300">
    <property type="match status" value="1"/>
</dbReference>
<sequence length="540" mass="58395">MPTEPANPTRSASPATERRRVLFVDDDTAFLDTVTELMSELSGGTWEILTARNASEAFQILQQRPVDLVVLDVEMQAIDGVQVLSLLNRSHPQLQKAVLTGYATENYRAACLAQGAELFLEKPSTPEGWASVHAALQQLLDFPPERGFRGVLRKVGLTEILQMECLGRSSSVLEVTAGALTGRIYVEEGQIVHAELGEHTGEAAFQRILALPGGQFVVHPLGQVPARTIRNSWEFLLMEAARVQDELRAELAGAVEERAGQPTSSVAGPEPVPAAPGQPAVGAVPEPAVPDQAPGPAHAPSLGAGVSGGTGTPEPSAGPVSGVEEAPPPPASAVVICDDQGRLLYEWQCPDHAAWINLLEFVSQKARRLAPAEEFGGFDRLEVFEESARCVILLRPGFAAGFVFGSESLVPSGRATGSARLRENPGAWAEWLRQRSREPGVVLRVIRFPDRTVVSDLDARDFSTAWLDHLGRAILDTYEVLQAHHMRPLRLRWRYERVTVDCARRDTGAVLMLFSHTAGRVDPAPVAATLESFRTAPSVE</sequence>
<dbReference type="PANTHER" id="PTHR44591:SF18">
    <property type="entry name" value="REGULATORY PROTEIN"/>
    <property type="match status" value="1"/>
</dbReference>
<dbReference type="InterPro" id="IPR025497">
    <property type="entry name" value="PatA-like_N"/>
</dbReference>
<dbReference type="SMART" id="SM00448">
    <property type="entry name" value="REC"/>
    <property type="match status" value="1"/>
</dbReference>
<accession>A0A6M1RPW3</accession>
<feature type="modified residue" description="4-aspartylphosphate" evidence="2">
    <location>
        <position position="72"/>
    </location>
</feature>
<evidence type="ECO:0000256" key="3">
    <source>
        <dbReference type="SAM" id="MobiDB-lite"/>
    </source>
</evidence>
<dbReference type="RefSeq" id="WP_165107876.1">
    <property type="nucleotide sequence ID" value="NZ_JAAKYA010000066.1"/>
</dbReference>
<gene>
    <name evidence="5" type="ORF">G4L39_09895</name>
</gene>
<evidence type="ECO:0000259" key="4">
    <source>
        <dbReference type="PROSITE" id="PS50110"/>
    </source>
</evidence>
<feature type="region of interest" description="Disordered" evidence="3">
    <location>
        <begin position="258"/>
        <end position="327"/>
    </location>
</feature>
<keyword evidence="6" id="KW-1185">Reference proteome</keyword>
<dbReference type="SUPFAM" id="SSF52172">
    <property type="entry name" value="CheY-like"/>
    <property type="match status" value="1"/>
</dbReference>